<feature type="domain" description="F-box" evidence="2">
    <location>
        <begin position="25"/>
        <end position="78"/>
    </location>
</feature>
<dbReference type="InterPro" id="IPR053781">
    <property type="entry name" value="F-box_AtFBL13-like"/>
</dbReference>
<accession>A0A396JT37</accession>
<dbReference type="OrthoDB" id="1848700at2759"/>
<proteinExistence type="predicted"/>
<dbReference type="PANTHER" id="PTHR32212">
    <property type="entry name" value="CYCLIN-LIKE F-BOX"/>
    <property type="match status" value="1"/>
</dbReference>
<name>A0A396JT37_MEDTR</name>
<dbReference type="PROSITE" id="PS50181">
    <property type="entry name" value="FBOX"/>
    <property type="match status" value="1"/>
</dbReference>
<protein>
    <submittedName>
        <fullName evidence="3">Putative F-box domain, leucine-rich repeat domain, L domain-containing protein</fullName>
    </submittedName>
</protein>
<organism evidence="3">
    <name type="scientific">Medicago truncatula</name>
    <name type="common">Barrel medic</name>
    <name type="synonym">Medicago tribuloides</name>
    <dbReference type="NCBI Taxonomy" id="3880"/>
    <lineage>
        <taxon>Eukaryota</taxon>
        <taxon>Viridiplantae</taxon>
        <taxon>Streptophyta</taxon>
        <taxon>Embryophyta</taxon>
        <taxon>Tracheophyta</taxon>
        <taxon>Spermatophyta</taxon>
        <taxon>Magnoliopsida</taxon>
        <taxon>eudicotyledons</taxon>
        <taxon>Gunneridae</taxon>
        <taxon>Pentapetalae</taxon>
        <taxon>rosids</taxon>
        <taxon>fabids</taxon>
        <taxon>Fabales</taxon>
        <taxon>Fabaceae</taxon>
        <taxon>Papilionoideae</taxon>
        <taxon>50 kb inversion clade</taxon>
        <taxon>NPAAA clade</taxon>
        <taxon>Hologalegina</taxon>
        <taxon>IRL clade</taxon>
        <taxon>Trifolieae</taxon>
        <taxon>Medicago</taxon>
    </lineage>
</organism>
<dbReference type="EMBL" id="PSQE01000001">
    <property type="protein sequence ID" value="RHN81476.1"/>
    <property type="molecule type" value="Genomic_DNA"/>
</dbReference>
<dbReference type="Proteomes" id="UP000265566">
    <property type="component" value="Chromosome 1"/>
</dbReference>
<dbReference type="Gramene" id="rna5525">
    <property type="protein sequence ID" value="RHN81476.1"/>
    <property type="gene ID" value="gene5525"/>
</dbReference>
<dbReference type="InterPro" id="IPR036047">
    <property type="entry name" value="F-box-like_dom_sf"/>
</dbReference>
<dbReference type="Gene3D" id="1.20.1280.50">
    <property type="match status" value="1"/>
</dbReference>
<dbReference type="AlphaFoldDB" id="A0A396JT37"/>
<gene>
    <name evidence="3" type="ORF">MtrunA17_Chr1g0199541</name>
</gene>
<feature type="region of interest" description="Disordered" evidence="1">
    <location>
        <begin position="1"/>
        <end position="24"/>
    </location>
</feature>
<comment type="caution">
    <text evidence="3">The sequence shown here is derived from an EMBL/GenBank/DDBJ whole genome shotgun (WGS) entry which is preliminary data.</text>
</comment>
<reference evidence="3" key="1">
    <citation type="journal article" date="2018" name="Nat. Plants">
        <title>Whole-genome landscape of Medicago truncatula symbiotic genes.</title>
        <authorList>
            <person name="Pecrix Y."/>
            <person name="Gamas P."/>
            <person name="Carrere S."/>
        </authorList>
    </citation>
    <scope>NUCLEOTIDE SEQUENCE</scope>
    <source>
        <tissue evidence="3">Leaves</tissue>
    </source>
</reference>
<sequence>MSNLADEVMISPKKRARHDNEEKNQDRLSDLPDCLILHILSFLNSKHTVQTCILSKRWKLMWKRIPTLILDSSNFPTVKHFSIFVSKILTLRDTSTALHALDLHRHGSIEPQLLKKVLDCVYSHNTHLQQLGISLHGETCLILRGISSCCALTSLKLSLYSRGSYNFDTTLFPKSLNLPALTSLDLTNFAFCGDENGRAEPFLTFTRLNSLVISSCTVKDAQILRISSETLVNLAMHNISSSFTKIELSAPSLCAFTINGSLDQKICGSGLFC</sequence>
<evidence type="ECO:0000259" key="2">
    <source>
        <dbReference type="PROSITE" id="PS50181"/>
    </source>
</evidence>
<evidence type="ECO:0000256" key="1">
    <source>
        <dbReference type="SAM" id="MobiDB-lite"/>
    </source>
</evidence>
<dbReference type="SUPFAM" id="SSF81383">
    <property type="entry name" value="F-box domain"/>
    <property type="match status" value="1"/>
</dbReference>
<evidence type="ECO:0000313" key="3">
    <source>
        <dbReference type="EMBL" id="RHN81476.1"/>
    </source>
</evidence>
<dbReference type="CDD" id="cd22160">
    <property type="entry name" value="F-box_AtFBL13-like"/>
    <property type="match status" value="1"/>
</dbReference>
<dbReference type="Pfam" id="PF00646">
    <property type="entry name" value="F-box"/>
    <property type="match status" value="1"/>
</dbReference>
<dbReference type="InterPro" id="IPR001810">
    <property type="entry name" value="F-box_dom"/>
</dbReference>
<dbReference type="PANTHER" id="PTHR32212:SF269">
    <property type="entry name" value="F-BOX_RNI_FBD-LIKE DOMAIN PROTEIN"/>
    <property type="match status" value="1"/>
</dbReference>
<dbReference type="SUPFAM" id="SSF52047">
    <property type="entry name" value="RNI-like"/>
    <property type="match status" value="1"/>
</dbReference>